<dbReference type="InterPro" id="IPR036390">
    <property type="entry name" value="WH_DNA-bd_sf"/>
</dbReference>
<dbReference type="GO" id="GO:0003677">
    <property type="term" value="F:DNA binding"/>
    <property type="evidence" value="ECO:0007669"/>
    <property type="project" value="UniProtKB-KW"/>
</dbReference>
<dbReference type="AlphaFoldDB" id="A0A4R7JIS3"/>
<dbReference type="OrthoDB" id="9799812at2"/>
<dbReference type="InterPro" id="IPR008920">
    <property type="entry name" value="TF_FadR/GntR_C"/>
</dbReference>
<name>A0A4R7JIS3_9GAMM</name>
<gene>
    <name evidence="5" type="ORF">DES49_2771</name>
</gene>
<dbReference type="GO" id="GO:0003700">
    <property type="term" value="F:DNA-binding transcription factor activity"/>
    <property type="evidence" value="ECO:0007669"/>
    <property type="project" value="InterPro"/>
</dbReference>
<evidence type="ECO:0000313" key="5">
    <source>
        <dbReference type="EMBL" id="TDT37810.1"/>
    </source>
</evidence>
<dbReference type="Gene3D" id="1.20.120.530">
    <property type="entry name" value="GntR ligand-binding domain-like"/>
    <property type="match status" value="1"/>
</dbReference>
<feature type="domain" description="HTH gntR-type" evidence="4">
    <location>
        <begin position="7"/>
        <end position="74"/>
    </location>
</feature>
<dbReference type="Proteomes" id="UP000295830">
    <property type="component" value="Unassembled WGS sequence"/>
</dbReference>
<accession>A0A4R7JIS3</accession>
<dbReference type="SUPFAM" id="SSF48008">
    <property type="entry name" value="GntR ligand-binding domain-like"/>
    <property type="match status" value="1"/>
</dbReference>
<dbReference type="InterPro" id="IPR036388">
    <property type="entry name" value="WH-like_DNA-bd_sf"/>
</dbReference>
<sequence>MALPQSVSLSERIARHLAVQIIRGQRAPLERLPESELARELEVSTNSLREAFRLLEGWHLVEIQPRKGTRVCGVSEGDVRDLYDFLFLLLGRLAADIADSWQPGQLEPFLELSRQFEAQAEHHDRERVHELAFDLAREGLRLTPNRYLNDAIEDLLPLLQRYSFMALQEETAELDTSVACMRNTINAVVNRDGTRAAACLREYGENQCQVVLRAVAKRVAA</sequence>
<dbReference type="RefSeq" id="WP_133737000.1">
    <property type="nucleotide sequence ID" value="NZ_SOAX01000007.1"/>
</dbReference>
<dbReference type="SMART" id="SM00345">
    <property type="entry name" value="HTH_GNTR"/>
    <property type="match status" value="1"/>
</dbReference>
<reference evidence="5 6" key="1">
    <citation type="submission" date="2019-03" db="EMBL/GenBank/DDBJ databases">
        <title>Genomic Encyclopedia of Type Strains, Phase IV (KMG-IV): sequencing the most valuable type-strain genomes for metagenomic binning, comparative biology and taxonomic classification.</title>
        <authorList>
            <person name="Goeker M."/>
        </authorList>
    </citation>
    <scope>NUCLEOTIDE SEQUENCE [LARGE SCALE GENOMIC DNA]</scope>
    <source>
        <strain evidence="5 6">DSM 15505</strain>
    </source>
</reference>
<evidence type="ECO:0000313" key="6">
    <source>
        <dbReference type="Proteomes" id="UP000295830"/>
    </source>
</evidence>
<dbReference type="InterPro" id="IPR000524">
    <property type="entry name" value="Tscrpt_reg_HTH_GntR"/>
</dbReference>
<dbReference type="SMART" id="SM00895">
    <property type="entry name" value="FCD"/>
    <property type="match status" value="1"/>
</dbReference>
<organism evidence="5 6">
    <name type="scientific">Halospina denitrificans</name>
    <dbReference type="NCBI Taxonomy" id="332522"/>
    <lineage>
        <taxon>Bacteria</taxon>
        <taxon>Pseudomonadati</taxon>
        <taxon>Pseudomonadota</taxon>
        <taxon>Gammaproteobacteria</taxon>
        <taxon>Halospina</taxon>
    </lineage>
</organism>
<dbReference type="SUPFAM" id="SSF46785">
    <property type="entry name" value="Winged helix' DNA-binding domain"/>
    <property type="match status" value="1"/>
</dbReference>
<protein>
    <submittedName>
        <fullName evidence="5">GntR family transcriptional regulator</fullName>
    </submittedName>
</protein>
<dbReference type="Pfam" id="PF00392">
    <property type="entry name" value="GntR"/>
    <property type="match status" value="1"/>
</dbReference>
<dbReference type="EMBL" id="SOAX01000007">
    <property type="protein sequence ID" value="TDT37810.1"/>
    <property type="molecule type" value="Genomic_DNA"/>
</dbReference>
<evidence type="ECO:0000256" key="2">
    <source>
        <dbReference type="ARBA" id="ARBA00023125"/>
    </source>
</evidence>
<dbReference type="Gene3D" id="1.10.10.10">
    <property type="entry name" value="Winged helix-like DNA-binding domain superfamily/Winged helix DNA-binding domain"/>
    <property type="match status" value="1"/>
</dbReference>
<dbReference type="Pfam" id="PF07729">
    <property type="entry name" value="FCD"/>
    <property type="match status" value="1"/>
</dbReference>
<comment type="caution">
    <text evidence="5">The sequence shown here is derived from an EMBL/GenBank/DDBJ whole genome shotgun (WGS) entry which is preliminary data.</text>
</comment>
<proteinExistence type="predicted"/>
<evidence type="ECO:0000256" key="3">
    <source>
        <dbReference type="ARBA" id="ARBA00023163"/>
    </source>
</evidence>
<dbReference type="CDD" id="cd07377">
    <property type="entry name" value="WHTH_GntR"/>
    <property type="match status" value="1"/>
</dbReference>
<dbReference type="PANTHER" id="PTHR43537:SF24">
    <property type="entry name" value="GLUCONATE OPERON TRANSCRIPTIONAL REPRESSOR"/>
    <property type="match status" value="1"/>
</dbReference>
<evidence type="ECO:0000256" key="1">
    <source>
        <dbReference type="ARBA" id="ARBA00023015"/>
    </source>
</evidence>
<keyword evidence="1" id="KW-0805">Transcription regulation</keyword>
<dbReference type="PROSITE" id="PS50949">
    <property type="entry name" value="HTH_GNTR"/>
    <property type="match status" value="1"/>
</dbReference>
<keyword evidence="2" id="KW-0238">DNA-binding</keyword>
<dbReference type="InterPro" id="IPR011711">
    <property type="entry name" value="GntR_C"/>
</dbReference>
<keyword evidence="3" id="KW-0804">Transcription</keyword>
<keyword evidence="6" id="KW-1185">Reference proteome</keyword>
<evidence type="ECO:0000259" key="4">
    <source>
        <dbReference type="PROSITE" id="PS50949"/>
    </source>
</evidence>
<dbReference type="PANTHER" id="PTHR43537">
    <property type="entry name" value="TRANSCRIPTIONAL REGULATOR, GNTR FAMILY"/>
    <property type="match status" value="1"/>
</dbReference>